<dbReference type="EMBL" id="CM017631">
    <property type="protein sequence ID" value="TYH52873.1"/>
    <property type="molecule type" value="Genomic_DNA"/>
</dbReference>
<name>A0A5D2JFU0_GOSTO</name>
<evidence type="ECO:0000313" key="2">
    <source>
        <dbReference type="Proteomes" id="UP000322667"/>
    </source>
</evidence>
<sequence length="88" mass="10064">MALFHTGLFDAKLSFTIRHSPHGIAIQNEKLGLWMPRSLPHWKCYCSHIAIGFLGFLFVFEGQTSEVNLMLKIFKKKTSPKDALRTSK</sequence>
<dbReference type="AlphaFoldDB" id="A0A5D2JFU0"/>
<evidence type="ECO:0000313" key="1">
    <source>
        <dbReference type="EMBL" id="TYH52873.1"/>
    </source>
</evidence>
<gene>
    <name evidence="1" type="ORF">ES332_D09G058000v1</name>
</gene>
<keyword evidence="2" id="KW-1185">Reference proteome</keyword>
<organism evidence="1 2">
    <name type="scientific">Gossypium tomentosum</name>
    <name type="common">Hawaiian cotton</name>
    <name type="synonym">Gossypium sandvicense</name>
    <dbReference type="NCBI Taxonomy" id="34277"/>
    <lineage>
        <taxon>Eukaryota</taxon>
        <taxon>Viridiplantae</taxon>
        <taxon>Streptophyta</taxon>
        <taxon>Embryophyta</taxon>
        <taxon>Tracheophyta</taxon>
        <taxon>Spermatophyta</taxon>
        <taxon>Magnoliopsida</taxon>
        <taxon>eudicotyledons</taxon>
        <taxon>Gunneridae</taxon>
        <taxon>Pentapetalae</taxon>
        <taxon>rosids</taxon>
        <taxon>malvids</taxon>
        <taxon>Malvales</taxon>
        <taxon>Malvaceae</taxon>
        <taxon>Malvoideae</taxon>
        <taxon>Gossypium</taxon>
    </lineage>
</organism>
<accession>A0A5D2JFU0</accession>
<dbReference type="Proteomes" id="UP000322667">
    <property type="component" value="Chromosome D09"/>
</dbReference>
<proteinExistence type="predicted"/>
<protein>
    <submittedName>
        <fullName evidence="1">Uncharacterized protein</fullName>
    </submittedName>
</protein>
<reference evidence="1 2" key="1">
    <citation type="submission" date="2019-07" db="EMBL/GenBank/DDBJ databases">
        <title>WGS assembly of Gossypium tomentosum.</title>
        <authorList>
            <person name="Chen Z.J."/>
            <person name="Sreedasyam A."/>
            <person name="Ando A."/>
            <person name="Song Q."/>
            <person name="De L."/>
            <person name="Hulse-Kemp A."/>
            <person name="Ding M."/>
            <person name="Ye W."/>
            <person name="Kirkbride R."/>
            <person name="Jenkins J."/>
            <person name="Plott C."/>
            <person name="Lovell J."/>
            <person name="Lin Y.-M."/>
            <person name="Vaughn R."/>
            <person name="Liu B."/>
            <person name="Li W."/>
            <person name="Simpson S."/>
            <person name="Scheffler B."/>
            <person name="Saski C."/>
            <person name="Grover C."/>
            <person name="Hu G."/>
            <person name="Conover J."/>
            <person name="Carlson J."/>
            <person name="Shu S."/>
            <person name="Boston L."/>
            <person name="Williams M."/>
            <person name="Peterson D."/>
            <person name="Mcgee K."/>
            <person name="Jones D."/>
            <person name="Wendel J."/>
            <person name="Stelly D."/>
            <person name="Grimwood J."/>
            <person name="Schmutz J."/>
        </authorList>
    </citation>
    <scope>NUCLEOTIDE SEQUENCE [LARGE SCALE GENOMIC DNA]</scope>
    <source>
        <strain evidence="1">7179.01</strain>
    </source>
</reference>